<keyword evidence="4" id="KW-1185">Reference proteome</keyword>
<dbReference type="AlphaFoldDB" id="A0A5J6QGW9"/>
<proteinExistence type="predicted"/>
<dbReference type="CDD" id="cd05379">
    <property type="entry name" value="CAP_bacterial"/>
    <property type="match status" value="1"/>
</dbReference>
<dbReference type="InterPro" id="IPR014044">
    <property type="entry name" value="CAP_dom"/>
</dbReference>
<dbReference type="InterPro" id="IPR035940">
    <property type="entry name" value="CAP_sf"/>
</dbReference>
<evidence type="ECO:0000259" key="2">
    <source>
        <dbReference type="Pfam" id="PF00188"/>
    </source>
</evidence>
<dbReference type="PANTHER" id="PTHR31157">
    <property type="entry name" value="SCP DOMAIN-CONTAINING PROTEIN"/>
    <property type="match status" value="1"/>
</dbReference>
<feature type="signal peptide" evidence="1">
    <location>
        <begin position="1"/>
        <end position="28"/>
    </location>
</feature>
<dbReference type="RefSeq" id="WP_151132263.1">
    <property type="nucleotide sequence ID" value="NZ_CP043311.1"/>
</dbReference>
<dbReference type="EMBL" id="CP043311">
    <property type="protein sequence ID" value="QEY61717.1"/>
    <property type="molecule type" value="Genomic_DNA"/>
</dbReference>
<dbReference type="Gene3D" id="3.40.33.10">
    <property type="entry name" value="CAP"/>
    <property type="match status" value="1"/>
</dbReference>
<dbReference type="PANTHER" id="PTHR31157:SF1">
    <property type="entry name" value="SCP DOMAIN-CONTAINING PROTEIN"/>
    <property type="match status" value="1"/>
</dbReference>
<dbReference type="Pfam" id="PF00188">
    <property type="entry name" value="CAP"/>
    <property type="match status" value="1"/>
</dbReference>
<reference evidence="3 4" key="1">
    <citation type="submission" date="2019-08" db="EMBL/GenBank/DDBJ databases">
        <title>Whole-genome Sequencing of e-waste polymer degrading bacterium Pseudomonas sp. strain PE08.</title>
        <authorList>
            <person name="Kirdat K."/>
            <person name="Debbarma P."/>
            <person name="Narawade N."/>
            <person name="Suyal D."/>
            <person name="Thorat V."/>
            <person name="Shouche Y."/>
            <person name="Goel R."/>
            <person name="Yadav A."/>
        </authorList>
    </citation>
    <scope>NUCLEOTIDE SEQUENCE [LARGE SCALE GENOMIC DNA]</scope>
    <source>
        <strain evidence="3 4">PE08</strain>
    </source>
</reference>
<protein>
    <submittedName>
        <fullName evidence="3">CAP domain-containing protein</fullName>
    </submittedName>
</protein>
<organism evidence="3 4">
    <name type="scientific">Metapseudomonas lalkuanensis</name>
    <dbReference type="NCBI Taxonomy" id="2604832"/>
    <lineage>
        <taxon>Bacteria</taxon>
        <taxon>Pseudomonadati</taxon>
        <taxon>Pseudomonadota</taxon>
        <taxon>Gammaproteobacteria</taxon>
        <taxon>Pseudomonadales</taxon>
        <taxon>Pseudomonadaceae</taxon>
        <taxon>Metapseudomonas</taxon>
    </lineage>
</organism>
<evidence type="ECO:0000256" key="1">
    <source>
        <dbReference type="SAM" id="SignalP"/>
    </source>
</evidence>
<keyword evidence="1" id="KW-0732">Signal</keyword>
<dbReference type="SUPFAM" id="SSF55797">
    <property type="entry name" value="PR-1-like"/>
    <property type="match status" value="1"/>
</dbReference>
<evidence type="ECO:0000313" key="3">
    <source>
        <dbReference type="EMBL" id="QEY61717.1"/>
    </source>
</evidence>
<name>A0A5J6QGW9_9GAMM</name>
<gene>
    <name evidence="3" type="ORF">FXN65_06475</name>
</gene>
<sequence length="286" mass="30915">MHPIRRSLRLLPLLPAALTSLFAIPAQAGDERQLLAAINDYRTHSQRCEWSTMRGAPPLVLKSNLALPVGYSGALRRGLRDAGYQAGEVRSIRLAGARDARSAFAMLRDDYCADLLDSQVSDIGISRSGNQWRLVLARPMASAQLGDSRSTGQALLAQVNAARAKPRMCGSKRFAAARPLNWSSALASAAQQHSRSMANRDYFSHQGPDGDSPFDRARDAGFRGRQVGENIAAGQGSPRAAMDSWLASPGHCANLMNPKFTQVGAAYASQVRSENGIYWTMMFGAP</sequence>
<accession>A0A5J6QGW9</accession>
<dbReference type="KEGG" id="plal:FXN65_06475"/>
<dbReference type="Proteomes" id="UP000327179">
    <property type="component" value="Chromosome"/>
</dbReference>
<feature type="domain" description="SCP" evidence="2">
    <location>
        <begin position="157"/>
        <end position="283"/>
    </location>
</feature>
<feature type="chain" id="PRO_5023906454" evidence="1">
    <location>
        <begin position="29"/>
        <end position="286"/>
    </location>
</feature>
<evidence type="ECO:0000313" key="4">
    <source>
        <dbReference type="Proteomes" id="UP000327179"/>
    </source>
</evidence>